<dbReference type="InterPro" id="IPR002314">
    <property type="entry name" value="aa-tRNA-synt_IIb"/>
</dbReference>
<dbReference type="InterPro" id="IPR022961">
    <property type="entry name" value="Gly_tRNA_ligase_bac"/>
</dbReference>
<evidence type="ECO:0000256" key="6">
    <source>
        <dbReference type="ARBA" id="ARBA00022917"/>
    </source>
</evidence>
<dbReference type="InterPro" id="IPR004154">
    <property type="entry name" value="Anticodon-bd"/>
</dbReference>
<dbReference type="PROSITE" id="PS50862">
    <property type="entry name" value="AA_TRNA_LIGASE_II"/>
    <property type="match status" value="1"/>
</dbReference>
<dbReference type="HAMAP" id="MF_00253_B">
    <property type="entry name" value="Gly_tRNA_synth_B"/>
    <property type="match status" value="1"/>
</dbReference>
<keyword evidence="5 8" id="KW-0067">ATP-binding</keyword>
<dbReference type="InterPro" id="IPR033731">
    <property type="entry name" value="GlyRS-like_core"/>
</dbReference>
<dbReference type="GO" id="GO:0004081">
    <property type="term" value="F:bis(5'-nucleosyl)-tetraphosphatase (asymmetrical) activity"/>
    <property type="evidence" value="ECO:0007669"/>
    <property type="project" value="UniProtKB-ARBA"/>
</dbReference>
<evidence type="ECO:0000256" key="5">
    <source>
        <dbReference type="ARBA" id="ARBA00022840"/>
    </source>
</evidence>
<gene>
    <name evidence="8" type="primary">glyQS</name>
    <name evidence="10" type="ORF">CH357_15925</name>
</gene>
<proteinExistence type="inferred from homology"/>
<dbReference type="AlphaFoldDB" id="A0A2M9XA19"/>
<dbReference type="Proteomes" id="UP000232196">
    <property type="component" value="Unassembled WGS sequence"/>
</dbReference>
<comment type="caution">
    <text evidence="10">The sequence shown here is derived from an EMBL/GenBank/DDBJ whole genome shotgun (WGS) entry which is preliminary data.</text>
</comment>
<organism evidence="10 11">
    <name type="scientific">Leptospira hartskeerlii</name>
    <dbReference type="NCBI Taxonomy" id="2023177"/>
    <lineage>
        <taxon>Bacteria</taxon>
        <taxon>Pseudomonadati</taxon>
        <taxon>Spirochaetota</taxon>
        <taxon>Spirochaetia</taxon>
        <taxon>Leptospirales</taxon>
        <taxon>Leptospiraceae</taxon>
        <taxon>Leptospira</taxon>
    </lineage>
</organism>
<feature type="binding site" evidence="8">
    <location>
        <begin position="207"/>
        <end position="209"/>
    </location>
    <ligand>
        <name>ATP</name>
        <dbReference type="ChEBI" id="CHEBI:30616"/>
    </ligand>
</feature>
<keyword evidence="11" id="KW-1185">Reference proteome</keyword>
<feature type="binding site" evidence="8">
    <location>
        <position position="104"/>
    </location>
    <ligand>
        <name>substrate</name>
    </ligand>
</feature>
<protein>
    <recommendedName>
        <fullName evidence="8">Glycine--tRNA ligase</fullName>
        <ecNumber evidence="8">6.1.1.14</ecNumber>
    </recommendedName>
    <alternativeName>
        <fullName evidence="8">Glycyl-tRNA synthetase</fullName>
        <shortName evidence="8">GlyRS</shortName>
    </alternativeName>
</protein>
<dbReference type="Gene3D" id="3.40.50.800">
    <property type="entry name" value="Anticodon-binding domain"/>
    <property type="match status" value="1"/>
</dbReference>
<evidence type="ECO:0000313" key="10">
    <source>
        <dbReference type="EMBL" id="PJZ24548.1"/>
    </source>
</evidence>
<dbReference type="CDD" id="cd00774">
    <property type="entry name" value="GlyRS-like_core"/>
    <property type="match status" value="1"/>
</dbReference>
<evidence type="ECO:0000256" key="3">
    <source>
        <dbReference type="ARBA" id="ARBA00022598"/>
    </source>
</evidence>
<dbReference type="PRINTS" id="PR01043">
    <property type="entry name" value="TRNASYNTHGLY"/>
</dbReference>
<dbReference type="GO" id="GO:0005737">
    <property type="term" value="C:cytoplasm"/>
    <property type="evidence" value="ECO:0007669"/>
    <property type="project" value="UniProtKB-SubCell"/>
</dbReference>
<evidence type="ECO:0000256" key="1">
    <source>
        <dbReference type="ARBA" id="ARBA00008226"/>
    </source>
</evidence>
<evidence type="ECO:0000256" key="8">
    <source>
        <dbReference type="HAMAP-Rule" id="MF_00253"/>
    </source>
</evidence>
<dbReference type="FunFam" id="3.40.50.800:FF:000002">
    <property type="entry name" value="Glycine--tRNA ligase"/>
    <property type="match status" value="1"/>
</dbReference>
<feature type="binding site" evidence="8">
    <location>
        <begin position="336"/>
        <end position="339"/>
    </location>
    <ligand>
        <name>ATP</name>
        <dbReference type="ChEBI" id="CHEBI:30616"/>
    </ligand>
</feature>
<dbReference type="RefSeq" id="WP_100707749.1">
    <property type="nucleotide sequence ID" value="NZ_NPDL01000007.1"/>
</dbReference>
<sequence length="465" mass="53150">MEKKETLDSSLKDIVSVCKRRGFVYPGSEIYGGLSNTFDYGPYGAELLHNLKRLWWKHFVHLREDVVGLDSSILLNPKVWEASGHVSNFNDPLIDCKNCKTRIRADKFLEDQKGEGAATGLTLEKMNEVIKAGNFACPNCGNRGTFTEARDFNLMFKTSHGASAEDSQDIYLRPETAQGIFINFKNVISTTRNKIPFGIAQIGKSFRNEIMARQFVFRTREFEQMEMEFFCEPGTQKEWFSHWVDYCVKFLTDHLGLKKENLKIREHEKEELSFYSEATSDIEYKYGFGWGELWGIASRTDYDLSQHEKFSGEDLKYQDQAANKKYIPYVVEPALGLNRLFLAVVSDAYAEEKLPDGETRTVLRFAPQVAPVKIGIFPLMKKDGLPELAKSIYANLSSLGNLEYDEGGAIGKRYRRQDEIGTPYCITVDYDSLTDKSVTVRERDSMSQERVSIDSLKSYFANKIL</sequence>
<keyword evidence="3 8" id="KW-0436">Ligase</keyword>
<dbReference type="GO" id="GO:0070062">
    <property type="term" value="C:extracellular exosome"/>
    <property type="evidence" value="ECO:0007669"/>
    <property type="project" value="UniProtKB-ARBA"/>
</dbReference>
<dbReference type="GO" id="GO:0006426">
    <property type="term" value="P:glycyl-tRNA aminoacylation"/>
    <property type="evidence" value="ECO:0007669"/>
    <property type="project" value="UniProtKB-UniRule"/>
</dbReference>
<keyword evidence="7 8" id="KW-0030">Aminoacyl-tRNA synthetase</keyword>
<dbReference type="PANTHER" id="PTHR10745">
    <property type="entry name" value="GLYCYL-TRNA SYNTHETASE/DNA POLYMERASE SUBUNIT GAMMA-2"/>
    <property type="match status" value="1"/>
</dbReference>
<keyword evidence="2 8" id="KW-0963">Cytoplasm</keyword>
<dbReference type="NCBIfam" id="TIGR00389">
    <property type="entry name" value="glyS_dimeric"/>
    <property type="match status" value="1"/>
</dbReference>
<dbReference type="PANTHER" id="PTHR10745:SF8">
    <property type="entry name" value="DNA POLYMERASE SUBUNIT GAMMA-2, MITOCHONDRIAL"/>
    <property type="match status" value="1"/>
</dbReference>
<dbReference type="CDD" id="cd00858">
    <property type="entry name" value="GlyRS_anticodon"/>
    <property type="match status" value="1"/>
</dbReference>
<evidence type="ECO:0000256" key="4">
    <source>
        <dbReference type="ARBA" id="ARBA00022741"/>
    </source>
</evidence>
<comment type="catalytic activity">
    <reaction evidence="8">
        <text>tRNA(Gly) + glycine + ATP = glycyl-tRNA(Gly) + AMP + diphosphate</text>
        <dbReference type="Rhea" id="RHEA:16013"/>
        <dbReference type="Rhea" id="RHEA-COMP:9664"/>
        <dbReference type="Rhea" id="RHEA-COMP:9683"/>
        <dbReference type="ChEBI" id="CHEBI:30616"/>
        <dbReference type="ChEBI" id="CHEBI:33019"/>
        <dbReference type="ChEBI" id="CHEBI:57305"/>
        <dbReference type="ChEBI" id="CHEBI:78442"/>
        <dbReference type="ChEBI" id="CHEBI:78522"/>
        <dbReference type="ChEBI" id="CHEBI:456215"/>
        <dbReference type="EC" id="6.1.1.14"/>
    </reaction>
</comment>
<dbReference type="EC" id="6.1.1.14" evidence="8"/>
<feature type="binding site" evidence="8">
    <location>
        <position position="175"/>
    </location>
    <ligand>
        <name>substrate</name>
    </ligand>
</feature>
<name>A0A2M9XA19_9LEPT</name>
<dbReference type="SUPFAM" id="SSF52954">
    <property type="entry name" value="Class II aaRS ABD-related"/>
    <property type="match status" value="1"/>
</dbReference>
<evidence type="ECO:0000256" key="7">
    <source>
        <dbReference type="ARBA" id="ARBA00023146"/>
    </source>
</evidence>
<reference evidence="10 11" key="1">
    <citation type="submission" date="2017-07" db="EMBL/GenBank/DDBJ databases">
        <title>Leptospira spp. isolated from tropical soils.</title>
        <authorList>
            <person name="Thibeaux R."/>
            <person name="Iraola G."/>
            <person name="Ferres I."/>
            <person name="Bierque E."/>
            <person name="Girault D."/>
            <person name="Soupe-Gilbert M.-E."/>
            <person name="Picardeau M."/>
            <person name="Goarant C."/>
        </authorList>
    </citation>
    <scope>NUCLEOTIDE SEQUENCE [LARGE SCALE GENOMIC DNA]</scope>
    <source>
        <strain evidence="10 11">MCA1-C-A1</strain>
    </source>
</reference>
<dbReference type="Pfam" id="PF00587">
    <property type="entry name" value="tRNA-synt_2b"/>
    <property type="match status" value="1"/>
</dbReference>
<evidence type="ECO:0000256" key="2">
    <source>
        <dbReference type="ARBA" id="ARBA00022490"/>
    </source>
</evidence>
<dbReference type="InterPro" id="IPR045864">
    <property type="entry name" value="aa-tRNA-synth_II/BPL/LPL"/>
</dbReference>
<dbReference type="Pfam" id="PF03129">
    <property type="entry name" value="HGTP_anticodon"/>
    <property type="match status" value="1"/>
</dbReference>
<evidence type="ECO:0000313" key="11">
    <source>
        <dbReference type="Proteomes" id="UP000232196"/>
    </source>
</evidence>
<dbReference type="NCBIfam" id="NF003211">
    <property type="entry name" value="PRK04173.1"/>
    <property type="match status" value="1"/>
</dbReference>
<dbReference type="GO" id="GO:0004820">
    <property type="term" value="F:glycine-tRNA ligase activity"/>
    <property type="evidence" value="ECO:0007669"/>
    <property type="project" value="UniProtKB-UniRule"/>
</dbReference>
<dbReference type="GO" id="GO:0015966">
    <property type="term" value="P:diadenosine tetraphosphate biosynthetic process"/>
    <property type="evidence" value="ECO:0007669"/>
    <property type="project" value="UniProtKB-ARBA"/>
</dbReference>
<dbReference type="InterPro" id="IPR006195">
    <property type="entry name" value="aa-tRNA-synth_II"/>
</dbReference>
<feature type="binding site" evidence="8">
    <location>
        <begin position="222"/>
        <end position="226"/>
    </location>
    <ligand>
        <name>substrate</name>
    </ligand>
</feature>
<feature type="binding site" evidence="8">
    <location>
        <begin position="292"/>
        <end position="293"/>
    </location>
    <ligand>
        <name>ATP</name>
        <dbReference type="ChEBI" id="CHEBI:30616"/>
    </ligand>
</feature>
<keyword evidence="4 8" id="KW-0547">Nucleotide-binding</keyword>
<dbReference type="OrthoDB" id="9760853at2"/>
<keyword evidence="6 8" id="KW-0648">Protein biosynthesis</keyword>
<comment type="subcellular location">
    <subcellularLocation>
        <location evidence="8">Cytoplasm</location>
    </subcellularLocation>
</comment>
<dbReference type="EMBL" id="NPDN01000008">
    <property type="protein sequence ID" value="PJZ24548.1"/>
    <property type="molecule type" value="Genomic_DNA"/>
</dbReference>
<comment type="function">
    <text evidence="8">Catalyzes the attachment of glycine to tRNA(Gly).</text>
</comment>
<accession>A0A2M9XA19</accession>
<evidence type="ECO:0000259" key="9">
    <source>
        <dbReference type="PROSITE" id="PS50862"/>
    </source>
</evidence>
<dbReference type="GO" id="GO:1990742">
    <property type="term" value="C:microvesicle"/>
    <property type="evidence" value="ECO:0007669"/>
    <property type="project" value="UniProtKB-ARBA"/>
</dbReference>
<comment type="similarity">
    <text evidence="1 8">Belongs to the class-II aminoacyl-tRNA synthetase family.</text>
</comment>
<dbReference type="SUPFAM" id="SSF55681">
    <property type="entry name" value="Class II aaRS and biotin synthetases"/>
    <property type="match status" value="1"/>
</dbReference>
<comment type="subunit">
    <text evidence="8">Homodimer.</text>
</comment>
<feature type="domain" description="Aminoacyl-transfer RNA synthetases class-II family profile" evidence="9">
    <location>
        <begin position="13"/>
        <end position="367"/>
    </location>
</feature>
<dbReference type="GO" id="GO:0005524">
    <property type="term" value="F:ATP binding"/>
    <property type="evidence" value="ECO:0007669"/>
    <property type="project" value="UniProtKB-UniRule"/>
</dbReference>
<dbReference type="Gene3D" id="3.30.930.10">
    <property type="entry name" value="Bira Bifunctional Protein, Domain 2"/>
    <property type="match status" value="1"/>
</dbReference>
<dbReference type="InterPro" id="IPR027031">
    <property type="entry name" value="Gly-tRNA_synthase/POLG2"/>
</dbReference>
<dbReference type="InterPro" id="IPR002315">
    <property type="entry name" value="tRNA-synt_gly"/>
</dbReference>
<feature type="binding site" evidence="8">
    <location>
        <begin position="332"/>
        <end position="336"/>
    </location>
    <ligand>
        <name>substrate</name>
    </ligand>
</feature>
<feature type="binding site" evidence="8">
    <location>
        <begin position="217"/>
        <end position="222"/>
    </location>
    <ligand>
        <name>ATP</name>
        <dbReference type="ChEBI" id="CHEBI:30616"/>
    </ligand>
</feature>
<dbReference type="InterPro" id="IPR036621">
    <property type="entry name" value="Anticodon-bd_dom_sf"/>
</dbReference>